<sequence>MTSGCRKGLSQKDCYDILISDSNSDLEVSEFENEVGFHNTDDEKTYSAVSENSNGSDSDSDTLSNDPAQQFLKGKKTETVCVNSNDWLNTGSFIFATVPDQSIVYASQFYENMTTEKLSPCSRYH</sequence>
<feature type="region of interest" description="Disordered" evidence="1">
    <location>
        <begin position="40"/>
        <end position="69"/>
    </location>
</feature>
<feature type="compositionally biased region" description="Low complexity" evidence="1">
    <location>
        <begin position="50"/>
        <end position="66"/>
    </location>
</feature>
<evidence type="ECO:0000313" key="3">
    <source>
        <dbReference type="Proteomes" id="UP001159363"/>
    </source>
</evidence>
<name>A0ABQ9ILI1_9NEOP</name>
<organism evidence="2 3">
    <name type="scientific">Dryococelus australis</name>
    <dbReference type="NCBI Taxonomy" id="614101"/>
    <lineage>
        <taxon>Eukaryota</taxon>
        <taxon>Metazoa</taxon>
        <taxon>Ecdysozoa</taxon>
        <taxon>Arthropoda</taxon>
        <taxon>Hexapoda</taxon>
        <taxon>Insecta</taxon>
        <taxon>Pterygota</taxon>
        <taxon>Neoptera</taxon>
        <taxon>Polyneoptera</taxon>
        <taxon>Phasmatodea</taxon>
        <taxon>Verophasmatodea</taxon>
        <taxon>Anareolatae</taxon>
        <taxon>Phasmatidae</taxon>
        <taxon>Eurycanthinae</taxon>
        <taxon>Dryococelus</taxon>
    </lineage>
</organism>
<accession>A0ABQ9ILI1</accession>
<keyword evidence="3" id="KW-1185">Reference proteome</keyword>
<dbReference type="EMBL" id="JARBHB010000001">
    <property type="protein sequence ID" value="KAJ8897507.1"/>
    <property type="molecule type" value="Genomic_DNA"/>
</dbReference>
<dbReference type="Proteomes" id="UP001159363">
    <property type="component" value="Chromosome 1"/>
</dbReference>
<evidence type="ECO:0000256" key="1">
    <source>
        <dbReference type="SAM" id="MobiDB-lite"/>
    </source>
</evidence>
<reference evidence="2 3" key="1">
    <citation type="submission" date="2023-02" db="EMBL/GenBank/DDBJ databases">
        <title>LHISI_Scaffold_Assembly.</title>
        <authorList>
            <person name="Stuart O.P."/>
            <person name="Cleave R."/>
            <person name="Magrath M.J.L."/>
            <person name="Mikheyev A.S."/>
        </authorList>
    </citation>
    <scope>NUCLEOTIDE SEQUENCE [LARGE SCALE GENOMIC DNA]</scope>
    <source>
        <strain evidence="2">Daus_M_001</strain>
        <tissue evidence="2">Leg muscle</tissue>
    </source>
</reference>
<protein>
    <submittedName>
        <fullName evidence="2">Uncharacterized protein</fullName>
    </submittedName>
</protein>
<comment type="caution">
    <text evidence="2">The sequence shown here is derived from an EMBL/GenBank/DDBJ whole genome shotgun (WGS) entry which is preliminary data.</text>
</comment>
<evidence type="ECO:0000313" key="2">
    <source>
        <dbReference type="EMBL" id="KAJ8897507.1"/>
    </source>
</evidence>
<gene>
    <name evidence="2" type="ORF">PR048_002854</name>
</gene>
<proteinExistence type="predicted"/>